<dbReference type="EMBL" id="BMAT01010118">
    <property type="protein sequence ID" value="GFS20416.1"/>
    <property type="molecule type" value="Genomic_DNA"/>
</dbReference>
<comment type="caution">
    <text evidence="1">The sequence shown here is derived from an EMBL/GenBank/DDBJ whole genome shotgun (WGS) entry which is preliminary data.</text>
</comment>
<keyword evidence="2" id="KW-1185">Reference proteome</keyword>
<name>A0AAV4JDJ0_9GAST</name>
<evidence type="ECO:0000313" key="2">
    <source>
        <dbReference type="Proteomes" id="UP000762676"/>
    </source>
</evidence>
<reference evidence="1 2" key="1">
    <citation type="journal article" date="2021" name="Elife">
        <title>Chloroplast acquisition without the gene transfer in kleptoplastic sea slugs, Plakobranchus ocellatus.</title>
        <authorList>
            <person name="Maeda T."/>
            <person name="Takahashi S."/>
            <person name="Yoshida T."/>
            <person name="Shimamura S."/>
            <person name="Takaki Y."/>
            <person name="Nagai Y."/>
            <person name="Toyoda A."/>
            <person name="Suzuki Y."/>
            <person name="Arimoto A."/>
            <person name="Ishii H."/>
            <person name="Satoh N."/>
            <person name="Nishiyama T."/>
            <person name="Hasebe M."/>
            <person name="Maruyama T."/>
            <person name="Minagawa J."/>
            <person name="Obokata J."/>
            <person name="Shigenobu S."/>
        </authorList>
    </citation>
    <scope>NUCLEOTIDE SEQUENCE [LARGE SCALE GENOMIC DNA]</scope>
</reference>
<sequence length="92" mass="9925">MLISLQLTVSNQALLKYRSSMSSADTPWLQIPVMGARERVVLALETTAAMCCDQRTSLAQLGVDTGDYVESWGKCPSLAVVSVGGQPLHRDT</sequence>
<dbReference type="AlphaFoldDB" id="A0AAV4JDJ0"/>
<proteinExistence type="predicted"/>
<accession>A0AAV4JDJ0</accession>
<gene>
    <name evidence="1" type="ORF">ElyMa_005055800</name>
</gene>
<protein>
    <submittedName>
        <fullName evidence="1">Uncharacterized protein</fullName>
    </submittedName>
</protein>
<evidence type="ECO:0000313" key="1">
    <source>
        <dbReference type="EMBL" id="GFS20416.1"/>
    </source>
</evidence>
<dbReference type="Proteomes" id="UP000762676">
    <property type="component" value="Unassembled WGS sequence"/>
</dbReference>
<organism evidence="1 2">
    <name type="scientific">Elysia marginata</name>
    <dbReference type="NCBI Taxonomy" id="1093978"/>
    <lineage>
        <taxon>Eukaryota</taxon>
        <taxon>Metazoa</taxon>
        <taxon>Spiralia</taxon>
        <taxon>Lophotrochozoa</taxon>
        <taxon>Mollusca</taxon>
        <taxon>Gastropoda</taxon>
        <taxon>Heterobranchia</taxon>
        <taxon>Euthyneura</taxon>
        <taxon>Panpulmonata</taxon>
        <taxon>Sacoglossa</taxon>
        <taxon>Placobranchoidea</taxon>
        <taxon>Plakobranchidae</taxon>
        <taxon>Elysia</taxon>
    </lineage>
</organism>